<protein>
    <submittedName>
        <fullName evidence="1">Uncharacterized protein</fullName>
    </submittedName>
</protein>
<dbReference type="Proteomes" id="UP001632038">
    <property type="component" value="Unassembled WGS sequence"/>
</dbReference>
<proteinExistence type="predicted"/>
<dbReference type="AlphaFoldDB" id="A0ABD3BVN1"/>
<reference evidence="2" key="1">
    <citation type="journal article" date="2024" name="IScience">
        <title>Strigolactones Initiate the Formation of Haustorium-like Structures in Castilleja.</title>
        <authorList>
            <person name="Buerger M."/>
            <person name="Peterson D."/>
            <person name="Chory J."/>
        </authorList>
    </citation>
    <scope>NUCLEOTIDE SEQUENCE [LARGE SCALE GENOMIC DNA]</scope>
</reference>
<evidence type="ECO:0000313" key="1">
    <source>
        <dbReference type="EMBL" id="KAL3621026.1"/>
    </source>
</evidence>
<comment type="caution">
    <text evidence="1">The sequence shown here is derived from an EMBL/GenBank/DDBJ whole genome shotgun (WGS) entry which is preliminary data.</text>
</comment>
<sequence length="53" mass="6154">MEFDHCDKRRSISEYKCIFPGVDFSLIGSDDDSLWKDDVERPTRKLQIGESGM</sequence>
<name>A0ABD3BVN1_9LAMI</name>
<accession>A0ABD3BVN1</accession>
<organism evidence="1 2">
    <name type="scientific">Castilleja foliolosa</name>
    <dbReference type="NCBI Taxonomy" id="1961234"/>
    <lineage>
        <taxon>Eukaryota</taxon>
        <taxon>Viridiplantae</taxon>
        <taxon>Streptophyta</taxon>
        <taxon>Embryophyta</taxon>
        <taxon>Tracheophyta</taxon>
        <taxon>Spermatophyta</taxon>
        <taxon>Magnoliopsida</taxon>
        <taxon>eudicotyledons</taxon>
        <taxon>Gunneridae</taxon>
        <taxon>Pentapetalae</taxon>
        <taxon>asterids</taxon>
        <taxon>lamiids</taxon>
        <taxon>Lamiales</taxon>
        <taxon>Orobanchaceae</taxon>
        <taxon>Pedicularideae</taxon>
        <taxon>Castillejinae</taxon>
        <taxon>Castilleja</taxon>
    </lineage>
</organism>
<keyword evidence="2" id="KW-1185">Reference proteome</keyword>
<evidence type="ECO:0000313" key="2">
    <source>
        <dbReference type="Proteomes" id="UP001632038"/>
    </source>
</evidence>
<dbReference type="EMBL" id="JAVIJP010000066">
    <property type="protein sequence ID" value="KAL3621026.1"/>
    <property type="molecule type" value="Genomic_DNA"/>
</dbReference>
<gene>
    <name evidence="1" type="ORF">CASFOL_035938</name>
</gene>